<feature type="chain" id="PRO_5031200563" evidence="1">
    <location>
        <begin position="22"/>
        <end position="122"/>
    </location>
</feature>
<organism evidence="2 3">
    <name type="scientific">Massilia cellulosiltytica</name>
    <dbReference type="NCBI Taxonomy" id="2683234"/>
    <lineage>
        <taxon>Bacteria</taxon>
        <taxon>Pseudomonadati</taxon>
        <taxon>Pseudomonadota</taxon>
        <taxon>Betaproteobacteria</taxon>
        <taxon>Burkholderiales</taxon>
        <taxon>Oxalobacteraceae</taxon>
        <taxon>Telluria group</taxon>
        <taxon>Massilia</taxon>
    </lineage>
</organism>
<feature type="signal peptide" evidence="1">
    <location>
        <begin position="1"/>
        <end position="21"/>
    </location>
</feature>
<evidence type="ECO:0000256" key="1">
    <source>
        <dbReference type="SAM" id="SignalP"/>
    </source>
</evidence>
<dbReference type="Proteomes" id="UP000443353">
    <property type="component" value="Unassembled WGS sequence"/>
</dbReference>
<proteinExistence type="predicted"/>
<sequence length="122" mass="13208">MRIVQALVFTAAATLSLGAFADPSVAPSSATASAVMMSSSTHTAYRLTQDEAEHMRGSFRLTDGRTITVTNRMNKLFVDLDGKREEMVPVAPKKFVTRDTGAEIAFNQVPFADEVVVNQAAR</sequence>
<dbReference type="EMBL" id="WSES01000010">
    <property type="protein sequence ID" value="MVW63923.1"/>
    <property type="molecule type" value="Genomic_DNA"/>
</dbReference>
<evidence type="ECO:0000313" key="2">
    <source>
        <dbReference type="EMBL" id="MVW63923.1"/>
    </source>
</evidence>
<name>A0A7X3G5B4_9BURK</name>
<evidence type="ECO:0000313" key="3">
    <source>
        <dbReference type="Proteomes" id="UP000443353"/>
    </source>
</evidence>
<gene>
    <name evidence="2" type="ORF">GPY61_28745</name>
</gene>
<reference evidence="2 3" key="1">
    <citation type="submission" date="2019-12" db="EMBL/GenBank/DDBJ databases">
        <authorList>
            <person name="Li C."/>
            <person name="Zhao J."/>
        </authorList>
    </citation>
    <scope>NUCLEOTIDE SEQUENCE [LARGE SCALE GENOMIC DNA]</scope>
    <source>
        <strain evidence="2 3">NEAU-DD11</strain>
    </source>
</reference>
<keyword evidence="3" id="KW-1185">Reference proteome</keyword>
<keyword evidence="1" id="KW-0732">Signal</keyword>
<dbReference type="AlphaFoldDB" id="A0A7X3G5B4"/>
<comment type="caution">
    <text evidence="2">The sequence shown here is derived from an EMBL/GenBank/DDBJ whole genome shotgun (WGS) entry which is preliminary data.</text>
</comment>
<accession>A0A7X3G5B4</accession>
<dbReference type="RefSeq" id="WP_056126400.1">
    <property type="nucleotide sequence ID" value="NZ_CP168562.1"/>
</dbReference>
<protein>
    <submittedName>
        <fullName evidence="2">Uncharacterized protein</fullName>
    </submittedName>
</protein>